<protein>
    <recommendedName>
        <fullName evidence="4">Lipoprotein</fullName>
    </recommendedName>
</protein>
<dbReference type="PROSITE" id="PS51257">
    <property type="entry name" value="PROKAR_LIPOPROTEIN"/>
    <property type="match status" value="1"/>
</dbReference>
<dbReference type="EMBL" id="WMIA01000002">
    <property type="protein sequence ID" value="MTF37985.1"/>
    <property type="molecule type" value="Genomic_DNA"/>
</dbReference>
<sequence length="140" mass="15891">MSKIARILICFALYFIMTGCSVNPPPLEFAPDATTIEKAIALQINKKYGILSTHLGTQKPTIEIEKINIRKIEPSNKFNLPTYHLTGDYLVVTKNNKNKGKKIKNSFTLNLQRQNAGKTWRLLLPDTNSSSDKYFSYQIP</sequence>
<comment type="caution">
    <text evidence="2">The sequence shown here is derived from an EMBL/GenBank/DDBJ whole genome shotgun (WGS) entry which is preliminary data.</text>
</comment>
<gene>
    <name evidence="2" type="ORF">GGC33_03485</name>
</gene>
<evidence type="ECO:0008006" key="4">
    <source>
        <dbReference type="Google" id="ProtNLM"/>
    </source>
</evidence>
<accession>A0A844GUS4</accession>
<feature type="signal peptide" evidence="1">
    <location>
        <begin position="1"/>
        <end position="22"/>
    </location>
</feature>
<proteinExistence type="predicted"/>
<dbReference type="AlphaFoldDB" id="A0A844GUS4"/>
<keyword evidence="1" id="KW-0732">Signal</keyword>
<dbReference type="Proteomes" id="UP000437131">
    <property type="component" value="Unassembled WGS sequence"/>
</dbReference>
<evidence type="ECO:0000313" key="2">
    <source>
        <dbReference type="EMBL" id="MTF37985.1"/>
    </source>
</evidence>
<organism evidence="2 3">
    <name type="scientific">Cyanobacterium aponinum 0216</name>
    <dbReference type="NCBI Taxonomy" id="2676140"/>
    <lineage>
        <taxon>Bacteria</taxon>
        <taxon>Bacillati</taxon>
        <taxon>Cyanobacteriota</taxon>
        <taxon>Cyanophyceae</taxon>
        <taxon>Oscillatoriophycideae</taxon>
        <taxon>Chroococcales</taxon>
        <taxon>Geminocystaceae</taxon>
        <taxon>Cyanobacterium</taxon>
    </lineage>
</organism>
<evidence type="ECO:0000313" key="3">
    <source>
        <dbReference type="Proteomes" id="UP000437131"/>
    </source>
</evidence>
<dbReference type="RefSeq" id="WP_155082841.1">
    <property type="nucleotide sequence ID" value="NZ_WMIA01000002.1"/>
</dbReference>
<evidence type="ECO:0000256" key="1">
    <source>
        <dbReference type="SAM" id="SignalP"/>
    </source>
</evidence>
<name>A0A844GUS4_9CHRO</name>
<reference evidence="2 3" key="1">
    <citation type="submission" date="2019-11" db="EMBL/GenBank/DDBJ databases">
        <title>Isolation of a new High Light Tolerant Cyanobacteria.</title>
        <authorList>
            <person name="Dobson Z."/>
            <person name="Vaughn N."/>
            <person name="Vaughn M."/>
            <person name="Fromme P."/>
            <person name="Mazor Y."/>
        </authorList>
    </citation>
    <scope>NUCLEOTIDE SEQUENCE [LARGE SCALE GENOMIC DNA]</scope>
    <source>
        <strain evidence="2 3">0216</strain>
    </source>
</reference>
<feature type="chain" id="PRO_5032303341" description="Lipoprotein" evidence="1">
    <location>
        <begin position="23"/>
        <end position="140"/>
    </location>
</feature>